<keyword evidence="9 11" id="KW-1133">Transmembrane helix</keyword>
<evidence type="ECO:0000256" key="9">
    <source>
        <dbReference type="ARBA" id="ARBA00022989"/>
    </source>
</evidence>
<dbReference type="GO" id="GO:0005789">
    <property type="term" value="C:endoplasmic reticulum membrane"/>
    <property type="evidence" value="ECO:0000318"/>
    <property type="project" value="GO_Central"/>
</dbReference>
<dbReference type="GO" id="GO:0015031">
    <property type="term" value="P:protein transport"/>
    <property type="evidence" value="ECO:0007669"/>
    <property type="project" value="UniProtKB-KW"/>
</dbReference>
<dbReference type="GO" id="GO:0003400">
    <property type="term" value="P:regulation of COPII vesicle coating"/>
    <property type="evidence" value="ECO:0000318"/>
    <property type="project" value="GO_Central"/>
</dbReference>
<keyword evidence="8" id="KW-0653">Protein transport</keyword>
<evidence type="ECO:0000256" key="2">
    <source>
        <dbReference type="ARBA" id="ARBA00022448"/>
    </source>
</evidence>
<dbReference type="Gene3D" id="2.130.10.10">
    <property type="entry name" value="YVTN repeat-like/Quinoprotein amine dehydrogenase"/>
    <property type="match status" value="1"/>
</dbReference>
<dbReference type="InterPro" id="IPR015943">
    <property type="entry name" value="WD40/YVTN_repeat-like_dom_sf"/>
</dbReference>
<dbReference type="EMBL" id="CH991587">
    <property type="protein sequence ID" value="EDQ84462.1"/>
    <property type="molecule type" value="Genomic_DNA"/>
</dbReference>
<dbReference type="AlphaFoldDB" id="A9VDF2"/>
<evidence type="ECO:0000313" key="12">
    <source>
        <dbReference type="EMBL" id="EDQ84462.1"/>
    </source>
</evidence>
<sequence length="417" mass="44664">MASSASSDASSMLCYEANYPIYALTLPQDAQSTQAGLRVAIAGGGGAGNYGVPNMIELMNIGATGANITANFEDKTGAISAMASLSATTLAAAIDDRVTIYRLKADDEGVESLHPQVSCSATQSEKADAFVTTLGASASGHILVAALSTGELALADTASLLEDGEPMRPLHFNALSITKRQIDSVALDMEGQFVVVASRERAAQLLPIAISPSNDDNEHDDDVDDADTPLRYSVNFDKRVNLQLSDERYCARCCCCLKNGEVVVGFVPLPKHSSKLRSIVAVFDNKGILQRKRLLAYDALSAVCASADDQFLGLGDMEGHVYVLETRSLMRLQQCQPHPLFVTSLAFAEVPTPEGTDNRVQTRLLSVSADRHLRATVLHGLRRPWLRMLAMLIILLVALAVYLLADMDSQSDSSGEL</sequence>
<dbReference type="PANTHER" id="PTHR23284">
    <property type="entry name" value="PROLACTIN REGULATORY ELEMENT BINDING PROTEIN"/>
    <property type="match status" value="1"/>
</dbReference>
<keyword evidence="10 11" id="KW-0472">Membrane</keyword>
<dbReference type="InParanoid" id="A9VDF2"/>
<reference evidence="12 13" key="1">
    <citation type="journal article" date="2008" name="Nature">
        <title>The genome of the choanoflagellate Monosiga brevicollis and the origin of metazoans.</title>
        <authorList>
            <consortium name="JGI Sequencing"/>
            <person name="King N."/>
            <person name="Westbrook M.J."/>
            <person name="Young S.L."/>
            <person name="Kuo A."/>
            <person name="Abedin M."/>
            <person name="Chapman J."/>
            <person name="Fairclough S."/>
            <person name="Hellsten U."/>
            <person name="Isogai Y."/>
            <person name="Letunic I."/>
            <person name="Marr M."/>
            <person name="Pincus D."/>
            <person name="Putnam N."/>
            <person name="Rokas A."/>
            <person name="Wright K.J."/>
            <person name="Zuzow R."/>
            <person name="Dirks W."/>
            <person name="Good M."/>
            <person name="Goodstein D."/>
            <person name="Lemons D."/>
            <person name="Li W."/>
            <person name="Lyons J.B."/>
            <person name="Morris A."/>
            <person name="Nichols S."/>
            <person name="Richter D.J."/>
            <person name="Salamov A."/>
            <person name="Bork P."/>
            <person name="Lim W.A."/>
            <person name="Manning G."/>
            <person name="Miller W.T."/>
            <person name="McGinnis W."/>
            <person name="Shapiro H."/>
            <person name="Tjian R."/>
            <person name="Grigoriev I.V."/>
            <person name="Rokhsar D."/>
        </authorList>
    </citation>
    <scope>NUCLEOTIDE SEQUENCE [LARGE SCALE GENOMIC DNA]</scope>
    <source>
        <strain evidence="13">MX1 / ATCC 50154</strain>
    </source>
</reference>
<evidence type="ECO:0000313" key="13">
    <source>
        <dbReference type="Proteomes" id="UP000001357"/>
    </source>
</evidence>
<comment type="subcellular location">
    <subcellularLocation>
        <location evidence="1">Endoplasmic reticulum membrane</location>
        <topology evidence="1">Single-pass membrane protein</topology>
    </subcellularLocation>
</comment>
<dbReference type="GO" id="GO:0005085">
    <property type="term" value="F:guanyl-nucleotide exchange factor activity"/>
    <property type="evidence" value="ECO:0007669"/>
    <property type="project" value="InterPro"/>
</dbReference>
<organism evidence="12 13">
    <name type="scientific">Monosiga brevicollis</name>
    <name type="common">Choanoflagellate</name>
    <dbReference type="NCBI Taxonomy" id="81824"/>
    <lineage>
        <taxon>Eukaryota</taxon>
        <taxon>Choanoflagellata</taxon>
        <taxon>Craspedida</taxon>
        <taxon>Salpingoecidae</taxon>
        <taxon>Monosiga</taxon>
    </lineage>
</organism>
<keyword evidence="6" id="KW-0256">Endoplasmic reticulum</keyword>
<proteinExistence type="predicted"/>
<dbReference type="PANTHER" id="PTHR23284:SF0">
    <property type="entry name" value="PROLACTIN REGULATORY ELEMENT-BINDING PROTEIN"/>
    <property type="match status" value="1"/>
</dbReference>
<evidence type="ECO:0000256" key="4">
    <source>
        <dbReference type="ARBA" id="ARBA00022692"/>
    </source>
</evidence>
<keyword evidence="3" id="KW-0853">WD repeat</keyword>
<evidence type="ECO:0000256" key="8">
    <source>
        <dbReference type="ARBA" id="ARBA00022927"/>
    </source>
</evidence>
<keyword evidence="4 11" id="KW-0812">Transmembrane</keyword>
<dbReference type="SUPFAM" id="SSF50978">
    <property type="entry name" value="WD40 repeat-like"/>
    <property type="match status" value="1"/>
</dbReference>
<dbReference type="InterPro" id="IPR045260">
    <property type="entry name" value="Sec12-like"/>
</dbReference>
<feature type="transmembrane region" description="Helical" evidence="11">
    <location>
        <begin position="385"/>
        <end position="405"/>
    </location>
</feature>
<dbReference type="Proteomes" id="UP000001357">
    <property type="component" value="Unassembled WGS sequence"/>
</dbReference>
<dbReference type="KEGG" id="mbr:MONBRDRAFT_39275"/>
<evidence type="ECO:0000256" key="5">
    <source>
        <dbReference type="ARBA" id="ARBA00022737"/>
    </source>
</evidence>
<accession>A9VDF2</accession>
<dbReference type="GO" id="GO:0006888">
    <property type="term" value="P:endoplasmic reticulum to Golgi vesicle-mediated transport"/>
    <property type="evidence" value="ECO:0000318"/>
    <property type="project" value="GO_Central"/>
</dbReference>
<name>A9VDF2_MONBE</name>
<evidence type="ECO:0000256" key="6">
    <source>
        <dbReference type="ARBA" id="ARBA00022824"/>
    </source>
</evidence>
<keyword evidence="2" id="KW-0813">Transport</keyword>
<keyword evidence="13" id="KW-1185">Reference proteome</keyword>
<evidence type="ECO:0000256" key="1">
    <source>
        <dbReference type="ARBA" id="ARBA00004389"/>
    </source>
</evidence>
<evidence type="ECO:0000256" key="3">
    <source>
        <dbReference type="ARBA" id="ARBA00022574"/>
    </source>
</evidence>
<dbReference type="STRING" id="81824.A9VDF2"/>
<keyword evidence="5" id="KW-0677">Repeat</keyword>
<gene>
    <name evidence="12" type="ORF">MONBRDRAFT_39275</name>
</gene>
<dbReference type="InterPro" id="IPR036322">
    <property type="entry name" value="WD40_repeat_dom_sf"/>
</dbReference>
<protein>
    <submittedName>
        <fullName evidence="12">Uncharacterized protein</fullName>
    </submittedName>
</protein>
<evidence type="ECO:0000256" key="11">
    <source>
        <dbReference type="SAM" id="Phobius"/>
    </source>
</evidence>
<dbReference type="RefSeq" id="XP_001750757.1">
    <property type="nucleotide sequence ID" value="XM_001750705.1"/>
</dbReference>
<evidence type="ECO:0000256" key="7">
    <source>
        <dbReference type="ARBA" id="ARBA00022892"/>
    </source>
</evidence>
<keyword evidence="7" id="KW-0931">ER-Golgi transport</keyword>
<evidence type="ECO:0000256" key="10">
    <source>
        <dbReference type="ARBA" id="ARBA00023136"/>
    </source>
</evidence>
<dbReference type="GeneID" id="5896024"/>